<dbReference type="RefSeq" id="WP_136136682.1">
    <property type="nucleotide sequence ID" value="NZ_SDGV01000013.1"/>
</dbReference>
<dbReference type="SUPFAM" id="SSF46689">
    <property type="entry name" value="Homeodomain-like"/>
    <property type="match status" value="2"/>
</dbReference>
<keyword evidence="3" id="KW-0804">Transcription</keyword>
<protein>
    <submittedName>
        <fullName evidence="5">Helix-turn-helix domain-containing protein</fullName>
    </submittedName>
</protein>
<evidence type="ECO:0000313" key="5">
    <source>
        <dbReference type="EMBL" id="THB61401.1"/>
    </source>
</evidence>
<accession>A0A4S3B2W9</accession>
<dbReference type="PROSITE" id="PS00041">
    <property type="entry name" value="HTH_ARAC_FAMILY_1"/>
    <property type="match status" value="1"/>
</dbReference>
<dbReference type="GO" id="GO:0003700">
    <property type="term" value="F:DNA-binding transcription factor activity"/>
    <property type="evidence" value="ECO:0007669"/>
    <property type="project" value="InterPro"/>
</dbReference>
<evidence type="ECO:0000256" key="1">
    <source>
        <dbReference type="ARBA" id="ARBA00023015"/>
    </source>
</evidence>
<dbReference type="PANTHER" id="PTHR43280:SF2">
    <property type="entry name" value="HTH-TYPE TRANSCRIPTIONAL REGULATOR EXSA"/>
    <property type="match status" value="1"/>
</dbReference>
<dbReference type="InterPro" id="IPR020449">
    <property type="entry name" value="Tscrpt_reg_AraC-type_HTH"/>
</dbReference>
<dbReference type="PROSITE" id="PS01124">
    <property type="entry name" value="HTH_ARAC_FAMILY_2"/>
    <property type="match status" value="1"/>
</dbReference>
<name>A0A4S3B2W9_9ENTE</name>
<dbReference type="PRINTS" id="PR00032">
    <property type="entry name" value="HTHARAC"/>
</dbReference>
<proteinExistence type="predicted"/>
<dbReference type="AlphaFoldDB" id="A0A4S3B2W9"/>
<sequence>MSFELEKVLDLEKWERVQDSIAKTTKVAIILVDYRGRPVSKHSKIQPFCHLARSNPELSKYCETCDARAGLEAVRTEKPYIYHCHFDIVDMAIPILINDRYVGAIMAGEILLDDDNQKLEKILHVPDQTILDDFKTKNQELFNQYPKLSLTELLQVADMLARLSEYIVSEAIKKEYLIKMYQQTIHLTPKEHDSLVPPTTENLEVMQKDLNSTLLNQRLEDFSQGYQTKNQQLQPALDYLYANKTQLVTLKDLAKVTNLSQSHLSRLLKEELGESFKTMYIKMKMTWAKELLATTDLTITEISEQLGYLESSYFVRLFKRTQGVTPLNYRKISRKH</sequence>
<keyword evidence="2" id="KW-0238">DNA-binding</keyword>
<dbReference type="GO" id="GO:0043565">
    <property type="term" value="F:sequence-specific DNA binding"/>
    <property type="evidence" value="ECO:0007669"/>
    <property type="project" value="InterPro"/>
</dbReference>
<organism evidence="5 6">
    <name type="scientific">Vagococcus silagei</name>
    <dbReference type="NCBI Taxonomy" id="2508885"/>
    <lineage>
        <taxon>Bacteria</taxon>
        <taxon>Bacillati</taxon>
        <taxon>Bacillota</taxon>
        <taxon>Bacilli</taxon>
        <taxon>Lactobacillales</taxon>
        <taxon>Enterococcaceae</taxon>
        <taxon>Vagococcus</taxon>
    </lineage>
</organism>
<dbReference type="InterPro" id="IPR018771">
    <property type="entry name" value="PocR_dom"/>
</dbReference>
<dbReference type="Pfam" id="PF12833">
    <property type="entry name" value="HTH_18"/>
    <property type="match status" value="1"/>
</dbReference>
<evidence type="ECO:0000259" key="4">
    <source>
        <dbReference type="PROSITE" id="PS01124"/>
    </source>
</evidence>
<keyword evidence="6" id="KW-1185">Reference proteome</keyword>
<dbReference type="SMART" id="SM00342">
    <property type="entry name" value="HTH_ARAC"/>
    <property type="match status" value="1"/>
</dbReference>
<gene>
    <name evidence="5" type="ORF">ESZ54_05540</name>
</gene>
<dbReference type="EMBL" id="SDGV01000013">
    <property type="protein sequence ID" value="THB61401.1"/>
    <property type="molecule type" value="Genomic_DNA"/>
</dbReference>
<keyword evidence="1" id="KW-0805">Transcription regulation</keyword>
<feature type="domain" description="HTH araC/xylS-type" evidence="4">
    <location>
        <begin position="234"/>
        <end position="332"/>
    </location>
</feature>
<comment type="caution">
    <text evidence="5">The sequence shown here is derived from an EMBL/GenBank/DDBJ whole genome shotgun (WGS) entry which is preliminary data.</text>
</comment>
<dbReference type="OrthoDB" id="9788446at2"/>
<dbReference type="InterPro" id="IPR009057">
    <property type="entry name" value="Homeodomain-like_sf"/>
</dbReference>
<dbReference type="Proteomes" id="UP000310506">
    <property type="component" value="Unassembled WGS sequence"/>
</dbReference>
<dbReference type="InterPro" id="IPR018062">
    <property type="entry name" value="HTH_AraC-typ_CS"/>
</dbReference>
<evidence type="ECO:0000256" key="2">
    <source>
        <dbReference type="ARBA" id="ARBA00023125"/>
    </source>
</evidence>
<evidence type="ECO:0000313" key="6">
    <source>
        <dbReference type="Proteomes" id="UP000310506"/>
    </source>
</evidence>
<reference evidence="5 6" key="1">
    <citation type="submission" date="2019-01" db="EMBL/GenBank/DDBJ databases">
        <title>Vagococcus silagei sp. nov. isolated from brewer's grain.</title>
        <authorList>
            <person name="Guu J.-R."/>
        </authorList>
    </citation>
    <scope>NUCLEOTIDE SEQUENCE [LARGE SCALE GENOMIC DNA]</scope>
    <source>
        <strain evidence="5 6">2B-2</strain>
    </source>
</reference>
<dbReference type="Gene3D" id="1.10.10.60">
    <property type="entry name" value="Homeodomain-like"/>
    <property type="match status" value="1"/>
</dbReference>
<dbReference type="PANTHER" id="PTHR43280">
    <property type="entry name" value="ARAC-FAMILY TRANSCRIPTIONAL REGULATOR"/>
    <property type="match status" value="1"/>
</dbReference>
<dbReference type="Pfam" id="PF10114">
    <property type="entry name" value="PocR"/>
    <property type="match status" value="1"/>
</dbReference>
<dbReference type="InterPro" id="IPR018060">
    <property type="entry name" value="HTH_AraC"/>
</dbReference>
<evidence type="ECO:0000256" key="3">
    <source>
        <dbReference type="ARBA" id="ARBA00023163"/>
    </source>
</evidence>